<proteinExistence type="predicted"/>
<gene>
    <name evidence="1" type="ORF">chiPu_0020255</name>
</gene>
<comment type="caution">
    <text evidence="1">The sequence shown here is derived from an EMBL/GenBank/DDBJ whole genome shotgun (WGS) entry which is preliminary data.</text>
</comment>
<evidence type="ECO:0000313" key="1">
    <source>
        <dbReference type="EMBL" id="GCC21780.1"/>
    </source>
</evidence>
<keyword evidence="2" id="KW-1185">Reference proteome</keyword>
<accession>A0A401RUE7</accession>
<evidence type="ECO:0000313" key="2">
    <source>
        <dbReference type="Proteomes" id="UP000287033"/>
    </source>
</evidence>
<organism evidence="1 2">
    <name type="scientific">Chiloscyllium punctatum</name>
    <name type="common">Brownbanded bambooshark</name>
    <name type="synonym">Hemiscyllium punctatum</name>
    <dbReference type="NCBI Taxonomy" id="137246"/>
    <lineage>
        <taxon>Eukaryota</taxon>
        <taxon>Metazoa</taxon>
        <taxon>Chordata</taxon>
        <taxon>Craniata</taxon>
        <taxon>Vertebrata</taxon>
        <taxon>Chondrichthyes</taxon>
        <taxon>Elasmobranchii</taxon>
        <taxon>Galeomorphii</taxon>
        <taxon>Galeoidea</taxon>
        <taxon>Orectolobiformes</taxon>
        <taxon>Hemiscylliidae</taxon>
        <taxon>Chiloscyllium</taxon>
    </lineage>
</organism>
<reference evidence="1 2" key="1">
    <citation type="journal article" date="2018" name="Nat. Ecol. Evol.">
        <title>Shark genomes provide insights into elasmobranch evolution and the origin of vertebrates.</title>
        <authorList>
            <person name="Hara Y"/>
            <person name="Yamaguchi K"/>
            <person name="Onimaru K"/>
            <person name="Kadota M"/>
            <person name="Koyanagi M"/>
            <person name="Keeley SD"/>
            <person name="Tatsumi K"/>
            <person name="Tanaka K"/>
            <person name="Motone F"/>
            <person name="Kageyama Y"/>
            <person name="Nozu R"/>
            <person name="Adachi N"/>
            <person name="Nishimura O"/>
            <person name="Nakagawa R"/>
            <person name="Tanegashima C"/>
            <person name="Kiyatake I"/>
            <person name="Matsumoto R"/>
            <person name="Murakumo K"/>
            <person name="Nishida K"/>
            <person name="Terakita A"/>
            <person name="Kuratani S"/>
            <person name="Sato K"/>
            <person name="Hyodo S Kuraku.S."/>
        </authorList>
    </citation>
    <scope>NUCLEOTIDE SEQUENCE [LARGE SCALE GENOMIC DNA]</scope>
</reference>
<feature type="non-terminal residue" evidence="1">
    <location>
        <position position="1"/>
    </location>
</feature>
<name>A0A401RUE7_CHIPU</name>
<dbReference type="Proteomes" id="UP000287033">
    <property type="component" value="Unassembled WGS sequence"/>
</dbReference>
<sequence>LEIVIKLDTRADSVRRLTTGRLLLLLYPGLSQGLPSDGGLRTIV</sequence>
<protein>
    <submittedName>
        <fullName evidence="1">Uncharacterized protein</fullName>
    </submittedName>
</protein>
<dbReference type="AlphaFoldDB" id="A0A401RUE7"/>
<dbReference type="EMBL" id="BEZZ01002469">
    <property type="protein sequence ID" value="GCC21780.1"/>
    <property type="molecule type" value="Genomic_DNA"/>
</dbReference>